<protein>
    <submittedName>
        <fullName evidence="1">Uncharacterized protein</fullName>
    </submittedName>
</protein>
<name>A0ABC8S4R5_9AQUA</name>
<dbReference type="Proteomes" id="UP001642360">
    <property type="component" value="Unassembled WGS sequence"/>
</dbReference>
<organism evidence="1 2">
    <name type="scientific">Ilex paraguariensis</name>
    <name type="common">yerba mate</name>
    <dbReference type="NCBI Taxonomy" id="185542"/>
    <lineage>
        <taxon>Eukaryota</taxon>
        <taxon>Viridiplantae</taxon>
        <taxon>Streptophyta</taxon>
        <taxon>Embryophyta</taxon>
        <taxon>Tracheophyta</taxon>
        <taxon>Spermatophyta</taxon>
        <taxon>Magnoliopsida</taxon>
        <taxon>eudicotyledons</taxon>
        <taxon>Gunneridae</taxon>
        <taxon>Pentapetalae</taxon>
        <taxon>asterids</taxon>
        <taxon>campanulids</taxon>
        <taxon>Aquifoliales</taxon>
        <taxon>Aquifoliaceae</taxon>
        <taxon>Ilex</taxon>
    </lineage>
</organism>
<comment type="caution">
    <text evidence="1">The sequence shown here is derived from an EMBL/GenBank/DDBJ whole genome shotgun (WGS) entry which is preliminary data.</text>
</comment>
<sequence length="101" mass="11485">MQVISALRWQAFLIRPGIDNGVADFLASLAVQTERNSEFSVSGALPLAGRLILQQDQSRLPTVRLKRMIAVKDRELDDVFWFLNWGLFRGRRLYLPVGLVS</sequence>
<gene>
    <name evidence="1" type="ORF">ILEXP_LOCUS20420</name>
</gene>
<proteinExistence type="predicted"/>
<evidence type="ECO:0000313" key="1">
    <source>
        <dbReference type="EMBL" id="CAK9152206.1"/>
    </source>
</evidence>
<evidence type="ECO:0000313" key="2">
    <source>
        <dbReference type="Proteomes" id="UP001642360"/>
    </source>
</evidence>
<dbReference type="EMBL" id="CAUOFW020002240">
    <property type="protein sequence ID" value="CAK9152206.1"/>
    <property type="molecule type" value="Genomic_DNA"/>
</dbReference>
<reference evidence="1 2" key="1">
    <citation type="submission" date="2024-02" db="EMBL/GenBank/DDBJ databases">
        <authorList>
            <person name="Vignale AGUSTIN F."/>
            <person name="Sosa J E."/>
            <person name="Modenutti C."/>
        </authorList>
    </citation>
    <scope>NUCLEOTIDE SEQUENCE [LARGE SCALE GENOMIC DNA]</scope>
</reference>
<dbReference type="AlphaFoldDB" id="A0ABC8S4R5"/>
<keyword evidence="2" id="KW-1185">Reference proteome</keyword>
<accession>A0ABC8S4R5</accession>